<dbReference type="FunFam" id="2.40.10.10:FF:000068">
    <property type="entry name" value="transmembrane protease serine 2"/>
    <property type="match status" value="1"/>
</dbReference>
<feature type="domain" description="Peptidase S1" evidence="6">
    <location>
        <begin position="162"/>
        <end position="397"/>
    </location>
</feature>
<reference evidence="7" key="1">
    <citation type="submission" date="2021-03" db="EMBL/GenBank/DDBJ databases">
        <title>Chromosome level genome of the anhydrobiotic midge Polypedilum vanderplanki.</title>
        <authorList>
            <person name="Yoshida Y."/>
            <person name="Kikawada T."/>
            <person name="Gusev O."/>
        </authorList>
    </citation>
    <scope>NUCLEOTIDE SEQUENCE</scope>
    <source>
        <strain evidence="7">NIAS01</strain>
        <tissue evidence="7">Whole body or cell culture</tissue>
    </source>
</reference>
<keyword evidence="8" id="KW-1185">Reference proteome</keyword>
<dbReference type="InterPro" id="IPR001314">
    <property type="entry name" value="Peptidase_S1A"/>
</dbReference>
<dbReference type="OrthoDB" id="6380398at2759"/>
<dbReference type="SUPFAM" id="SSF49854">
    <property type="entry name" value="Spermadhesin, CUB domain"/>
    <property type="match status" value="1"/>
</dbReference>
<dbReference type="SMART" id="SM00020">
    <property type="entry name" value="Tryp_SPc"/>
    <property type="match status" value="1"/>
</dbReference>
<evidence type="ECO:0000259" key="5">
    <source>
        <dbReference type="PROSITE" id="PS01180"/>
    </source>
</evidence>
<evidence type="ECO:0000256" key="4">
    <source>
        <dbReference type="PROSITE-ProRule" id="PRU00059"/>
    </source>
</evidence>
<evidence type="ECO:0000256" key="2">
    <source>
        <dbReference type="ARBA" id="ARBA00023180"/>
    </source>
</evidence>
<dbReference type="InterPro" id="IPR000859">
    <property type="entry name" value="CUB_dom"/>
</dbReference>
<dbReference type="EMBL" id="JADBJN010000003">
    <property type="protein sequence ID" value="KAG5673722.1"/>
    <property type="molecule type" value="Genomic_DNA"/>
</dbReference>
<dbReference type="GO" id="GO:0004252">
    <property type="term" value="F:serine-type endopeptidase activity"/>
    <property type="evidence" value="ECO:0007669"/>
    <property type="project" value="InterPro"/>
</dbReference>
<comment type="similarity">
    <text evidence="3">Belongs to the peptidase S1 family. CLIP subfamily.</text>
</comment>
<name>A0A9J6BVH6_POLVA</name>
<dbReference type="Proteomes" id="UP001107558">
    <property type="component" value="Chromosome 3"/>
</dbReference>
<evidence type="ECO:0000259" key="6">
    <source>
        <dbReference type="PROSITE" id="PS50240"/>
    </source>
</evidence>
<comment type="caution">
    <text evidence="4">Lacks conserved residue(s) required for the propagation of feature annotation.</text>
</comment>
<dbReference type="InterPro" id="IPR051487">
    <property type="entry name" value="Ser/Thr_Proteases_Immune/Dev"/>
</dbReference>
<comment type="caution">
    <text evidence="7">The sequence shown here is derived from an EMBL/GenBank/DDBJ whole genome shotgun (WGS) entry which is preliminary data.</text>
</comment>
<evidence type="ECO:0000313" key="7">
    <source>
        <dbReference type="EMBL" id="KAG5673722.1"/>
    </source>
</evidence>
<dbReference type="AlphaFoldDB" id="A0A9J6BVH6"/>
<evidence type="ECO:0000313" key="8">
    <source>
        <dbReference type="Proteomes" id="UP001107558"/>
    </source>
</evidence>
<organism evidence="7 8">
    <name type="scientific">Polypedilum vanderplanki</name>
    <name type="common">Sleeping chironomid midge</name>
    <dbReference type="NCBI Taxonomy" id="319348"/>
    <lineage>
        <taxon>Eukaryota</taxon>
        <taxon>Metazoa</taxon>
        <taxon>Ecdysozoa</taxon>
        <taxon>Arthropoda</taxon>
        <taxon>Hexapoda</taxon>
        <taxon>Insecta</taxon>
        <taxon>Pterygota</taxon>
        <taxon>Neoptera</taxon>
        <taxon>Endopterygota</taxon>
        <taxon>Diptera</taxon>
        <taxon>Nematocera</taxon>
        <taxon>Chironomoidea</taxon>
        <taxon>Chironomidae</taxon>
        <taxon>Chironominae</taxon>
        <taxon>Polypedilum</taxon>
        <taxon>Polypedilum</taxon>
    </lineage>
</organism>
<dbReference type="InterPro" id="IPR001254">
    <property type="entry name" value="Trypsin_dom"/>
</dbReference>
<dbReference type="InterPro" id="IPR009003">
    <property type="entry name" value="Peptidase_S1_PA"/>
</dbReference>
<dbReference type="Pfam" id="PF00089">
    <property type="entry name" value="Trypsin"/>
    <property type="match status" value="1"/>
</dbReference>
<dbReference type="Gene3D" id="2.40.10.10">
    <property type="entry name" value="Trypsin-like serine proteases"/>
    <property type="match status" value="1"/>
</dbReference>
<dbReference type="GO" id="GO:0006508">
    <property type="term" value="P:proteolysis"/>
    <property type="evidence" value="ECO:0007669"/>
    <property type="project" value="InterPro"/>
</dbReference>
<dbReference type="PROSITE" id="PS01180">
    <property type="entry name" value="CUB"/>
    <property type="match status" value="1"/>
</dbReference>
<dbReference type="PANTHER" id="PTHR24256">
    <property type="entry name" value="TRYPTASE-RELATED"/>
    <property type="match status" value="1"/>
</dbReference>
<evidence type="ECO:0000256" key="3">
    <source>
        <dbReference type="ARBA" id="ARBA00024195"/>
    </source>
</evidence>
<proteinExistence type="inferred from homology"/>
<protein>
    <submittedName>
        <fullName evidence="7">Uncharacterized protein</fullName>
    </submittedName>
</protein>
<gene>
    <name evidence="7" type="ORF">PVAND_003742</name>
</gene>
<dbReference type="PRINTS" id="PR00722">
    <property type="entry name" value="CHYMOTRYPSIN"/>
</dbReference>
<dbReference type="SUPFAM" id="SSF50494">
    <property type="entry name" value="Trypsin-like serine proteases"/>
    <property type="match status" value="1"/>
</dbReference>
<dbReference type="PROSITE" id="PS50240">
    <property type="entry name" value="TRYPSIN_DOM"/>
    <property type="match status" value="1"/>
</dbReference>
<keyword evidence="2" id="KW-0325">Glycoprotein</keyword>
<keyword evidence="1" id="KW-1015">Disulfide bond</keyword>
<dbReference type="InterPro" id="IPR035914">
    <property type="entry name" value="Sperma_CUB_dom_sf"/>
</dbReference>
<feature type="domain" description="CUB" evidence="5">
    <location>
        <begin position="30"/>
        <end position="148"/>
    </location>
</feature>
<evidence type="ECO:0000256" key="1">
    <source>
        <dbReference type="ARBA" id="ARBA00023157"/>
    </source>
</evidence>
<accession>A0A9J6BVH6</accession>
<dbReference type="CDD" id="cd00190">
    <property type="entry name" value="Tryp_SPc"/>
    <property type="match status" value="1"/>
</dbReference>
<dbReference type="InterPro" id="IPR043504">
    <property type="entry name" value="Peptidase_S1_PA_chymotrypsin"/>
</dbReference>
<sequence>MKVLLQETSCYIVFFIFPLLHGAYGLFENCDDIYRLDGTKSLTLTSTTSLNSRNVTSCRYTIIAEANHIIKVMCKLKFDQEDSQNCLKKRFFVSVDGIVNLHRAQNFCNRNGTTRVLRRRSISNRLVMAYVSKTDLNDDNFTCTVTKINTQCECGWSRQARIFNGTNAQMHEFPSMVALLSLTLNKVFCGGVIISDRYFLTGAHCFNEEIYSDLNQIAAFVGEHDLSISNETIYTESYELEYFIRHELYDPESYLQDYDIALARTKIPIGFNLAVGPACLPFNFPHNAFDNKYVYAIGFGYLSYFDQLQASILQKVSLKILPANQCQDSQNNEKKMCTYEQSKNSCVSDSGGPLILNIRGTQFAVGLISYGIGCGSVYPSINTRITSYLDWITRNLQNESLCQK</sequence>